<feature type="compositionally biased region" description="Low complexity" evidence="1">
    <location>
        <begin position="13"/>
        <end position="23"/>
    </location>
</feature>
<dbReference type="AlphaFoldDB" id="A0A674P6N9"/>
<dbReference type="OrthoDB" id="8934564at2759"/>
<keyword evidence="3" id="KW-1185">Reference proteome</keyword>
<name>A0A674P6N9_TAKRU</name>
<accession>A0A674P6N9</accession>
<feature type="compositionally biased region" description="Polar residues" evidence="1">
    <location>
        <begin position="1"/>
        <end position="10"/>
    </location>
</feature>
<dbReference type="PANTHER" id="PTHR45913">
    <property type="entry name" value="EPM2A-INTERACTING PROTEIN 1"/>
    <property type="match status" value="1"/>
</dbReference>
<dbReference type="GeneTree" id="ENSGT00950000182812"/>
<proteinExistence type="predicted"/>
<evidence type="ECO:0000313" key="2">
    <source>
        <dbReference type="Ensembl" id="ENSTRUP00000080754.1"/>
    </source>
</evidence>
<protein>
    <submittedName>
        <fullName evidence="2">General transcription factor II-I repeat domain-containing protein 2-like</fullName>
    </submittedName>
</protein>
<evidence type="ECO:0000313" key="3">
    <source>
        <dbReference type="Proteomes" id="UP000005226"/>
    </source>
</evidence>
<dbReference type="SUPFAM" id="SSF53098">
    <property type="entry name" value="Ribonuclease H-like"/>
    <property type="match status" value="1"/>
</dbReference>
<gene>
    <name evidence="2" type="primary">LOC115250798</name>
</gene>
<dbReference type="GeneID" id="115250798"/>
<evidence type="ECO:0000256" key="1">
    <source>
        <dbReference type="SAM" id="MobiDB-lite"/>
    </source>
</evidence>
<organism evidence="2 3">
    <name type="scientific">Takifugu rubripes</name>
    <name type="common">Japanese pufferfish</name>
    <name type="synonym">Fugu rubripes</name>
    <dbReference type="NCBI Taxonomy" id="31033"/>
    <lineage>
        <taxon>Eukaryota</taxon>
        <taxon>Metazoa</taxon>
        <taxon>Chordata</taxon>
        <taxon>Craniata</taxon>
        <taxon>Vertebrata</taxon>
        <taxon>Euteleostomi</taxon>
        <taxon>Actinopterygii</taxon>
        <taxon>Neopterygii</taxon>
        <taxon>Teleostei</taxon>
        <taxon>Neoteleostei</taxon>
        <taxon>Acanthomorphata</taxon>
        <taxon>Eupercaria</taxon>
        <taxon>Tetraodontiformes</taxon>
        <taxon>Tetradontoidea</taxon>
        <taxon>Tetraodontidae</taxon>
        <taxon>Takifugu</taxon>
    </lineage>
</organism>
<dbReference type="PANTHER" id="PTHR45913:SF10">
    <property type="entry name" value="DUF4371 DOMAIN-CONTAINING PROTEIN"/>
    <property type="match status" value="1"/>
</dbReference>
<reference evidence="2" key="3">
    <citation type="submission" date="2025-09" db="UniProtKB">
        <authorList>
            <consortium name="Ensembl"/>
        </authorList>
    </citation>
    <scope>IDENTIFICATION</scope>
</reference>
<dbReference type="Proteomes" id="UP000005226">
    <property type="component" value="Chromosome 8"/>
</dbReference>
<dbReference type="Ensembl" id="ENSTRUT00000066903.1">
    <property type="protein sequence ID" value="ENSTRUP00000080754.1"/>
    <property type="gene ID" value="ENSTRUG00000027664.1"/>
</dbReference>
<feature type="region of interest" description="Disordered" evidence="1">
    <location>
        <begin position="1"/>
        <end position="39"/>
    </location>
</feature>
<dbReference type="OMA" id="HECAVDI"/>
<dbReference type="InParanoid" id="A0A674P6N9"/>
<dbReference type="RefSeq" id="XP_029696777.1">
    <property type="nucleotide sequence ID" value="XM_029840917.1"/>
</dbReference>
<dbReference type="InterPro" id="IPR012337">
    <property type="entry name" value="RNaseH-like_sf"/>
</dbReference>
<reference evidence="2" key="2">
    <citation type="submission" date="2025-08" db="UniProtKB">
        <authorList>
            <consortium name="Ensembl"/>
        </authorList>
    </citation>
    <scope>IDENTIFICATION</scope>
</reference>
<dbReference type="KEGG" id="tru:115250798"/>
<reference evidence="2 3" key="1">
    <citation type="journal article" date="2011" name="Genome Biol. Evol.">
        <title>Integration of the genetic map and genome assembly of fugu facilitates insights into distinct features of genome evolution in teleosts and mammals.</title>
        <authorList>
            <person name="Kai W."/>
            <person name="Kikuchi K."/>
            <person name="Tohari S."/>
            <person name="Chew A.K."/>
            <person name="Tay A."/>
            <person name="Fujiwara A."/>
            <person name="Hosoya S."/>
            <person name="Suetake H."/>
            <person name="Naruse K."/>
            <person name="Brenner S."/>
            <person name="Suzuki Y."/>
            <person name="Venkatesh B."/>
        </authorList>
    </citation>
    <scope>NUCLEOTIDE SEQUENCE [LARGE SCALE GENOMIC DNA]</scope>
</reference>
<sequence>MSHQRQQPSPSLAGGTTAGTPTTVSMKRAQKRKNSEENREFNAAWTSAFAFTANDAGLPACLICGEKLSNNKKSNVERHFQSKHLAFAEKYPTEDERQRAISELQRQAEERKLSFKKWISSPQSTTAASFLAAQEIVKRGKPFTDGEYIKETFIQISEHLFSDFKNKNEIVQKIKDMPLSAKTVKDRTIKMAANISSKQIDDINSAQAFSIACDESSDVNDIEQIALLCRYANANGPQEELIELIPLKGQTRGQDICDAVVSCLKDKGINTTHLVSVSTDGAPSMRGAQKGFVNLLQMSLGRDLMTFHCIIHQEALCAQTFPPECVEVMNLVIKIVNKIIANGLSHRQFCSLLEEVENTYSDLLLHNRVRWLSRGEVLKRFAACLEHVKTFLGNKGLGYPELEDPSWLEKFYFMVDMTSYLNMLNKNLQGQGSTALHMLEEILAFERKMTVFARDVQNGTLSHFPSLREFKEANNHINCDYFHRAITAMQAAFEKRFSEFRKEKQTLSFPVAPLNSDPSLLNTSAFTGVSKPDLEIELADIADKVLWVNKFKSLSADLEEVVRQRATLAKEHKWSDMEKLPQPDKLIFATWNAIPDTYINMKRCAFGVLSIFGSTYLCEQVFSSMNIIKSKYRSRFTSETLQSCVKMKVTSYSADIGKICREMQTQKSH</sequence>